<dbReference type="RefSeq" id="XP_035828582.1">
    <property type="nucleotide sequence ID" value="XM_035972689.1"/>
</dbReference>
<dbReference type="InterPro" id="IPR050784">
    <property type="entry name" value="IAP"/>
</dbReference>
<dbReference type="Gene3D" id="1.10.8.10">
    <property type="entry name" value="DNA helicase RuvA subunit, C-terminal domain"/>
    <property type="match status" value="1"/>
</dbReference>
<evidence type="ECO:0000256" key="2">
    <source>
        <dbReference type="ARBA" id="ARBA00022771"/>
    </source>
</evidence>
<dbReference type="PANTHER" id="PTHR10044:SF139">
    <property type="entry name" value="DEATH-ASSOCIATED INHIBITOR OF APOPTOSIS 2"/>
    <property type="match status" value="1"/>
</dbReference>
<dbReference type="CDD" id="cd16713">
    <property type="entry name" value="RING-HC_BIRC2_3_7"/>
    <property type="match status" value="1"/>
</dbReference>
<evidence type="ECO:0000313" key="10">
    <source>
        <dbReference type="RefSeq" id="XP_035828583.1"/>
    </source>
</evidence>
<dbReference type="RefSeq" id="XP_005109671.1">
    <property type="nucleotide sequence ID" value="XM_005109614.3"/>
</dbReference>
<feature type="compositionally biased region" description="Polar residues" evidence="5">
    <location>
        <begin position="233"/>
        <end position="251"/>
    </location>
</feature>
<dbReference type="CDD" id="cd00022">
    <property type="entry name" value="BIR"/>
    <property type="match status" value="3"/>
</dbReference>
<dbReference type="SUPFAM" id="SSF57924">
    <property type="entry name" value="Inhibitor of apoptosis (IAP) repeat"/>
    <property type="match status" value="3"/>
</dbReference>
<protein>
    <submittedName>
        <fullName evidence="8 9">Inhibitor of apoptosis</fullName>
    </submittedName>
</protein>
<dbReference type="Pfam" id="PF00653">
    <property type="entry name" value="BIR"/>
    <property type="match status" value="3"/>
</dbReference>
<gene>
    <name evidence="8 9 10" type="primary">LOC101853352</name>
</gene>
<accession>A0ABM1W1P0</accession>
<organism evidence="7 10">
    <name type="scientific">Aplysia californica</name>
    <name type="common">California sea hare</name>
    <dbReference type="NCBI Taxonomy" id="6500"/>
    <lineage>
        <taxon>Eukaryota</taxon>
        <taxon>Metazoa</taxon>
        <taxon>Spiralia</taxon>
        <taxon>Lophotrochozoa</taxon>
        <taxon>Mollusca</taxon>
        <taxon>Gastropoda</taxon>
        <taxon>Heterobranchia</taxon>
        <taxon>Euthyneura</taxon>
        <taxon>Tectipleura</taxon>
        <taxon>Aplysiida</taxon>
        <taxon>Aplysioidea</taxon>
        <taxon>Aplysiidae</taxon>
        <taxon>Aplysia</taxon>
    </lineage>
</organism>
<evidence type="ECO:0000256" key="4">
    <source>
        <dbReference type="PROSITE-ProRule" id="PRU00175"/>
    </source>
</evidence>
<dbReference type="Pfam" id="PF13920">
    <property type="entry name" value="zf-C3HC4_3"/>
    <property type="match status" value="1"/>
</dbReference>
<evidence type="ECO:0000313" key="8">
    <source>
        <dbReference type="RefSeq" id="XP_005109671.1"/>
    </source>
</evidence>
<evidence type="ECO:0000313" key="9">
    <source>
        <dbReference type="RefSeq" id="XP_035828582.1"/>
    </source>
</evidence>
<evidence type="ECO:0000259" key="6">
    <source>
        <dbReference type="PROSITE" id="PS50089"/>
    </source>
</evidence>
<dbReference type="Gene3D" id="1.10.1170.10">
    <property type="entry name" value="Inhibitor Of Apoptosis Protein (2mihbC-IAP-1), Chain A"/>
    <property type="match status" value="3"/>
</dbReference>
<dbReference type="Proteomes" id="UP000694888">
    <property type="component" value="Unplaced"/>
</dbReference>
<dbReference type="Gene3D" id="3.30.40.10">
    <property type="entry name" value="Zinc/RING finger domain, C3HC4 (zinc finger)"/>
    <property type="match status" value="1"/>
</dbReference>
<evidence type="ECO:0000256" key="5">
    <source>
        <dbReference type="SAM" id="MobiDB-lite"/>
    </source>
</evidence>
<comment type="similarity">
    <text evidence="1">Belongs to the IAP family.</text>
</comment>
<dbReference type="RefSeq" id="XP_035828583.1">
    <property type="nucleotide sequence ID" value="XM_035972690.1"/>
</dbReference>
<dbReference type="CDD" id="cd14321">
    <property type="entry name" value="UBA_IAPs"/>
    <property type="match status" value="1"/>
</dbReference>
<dbReference type="InterPro" id="IPR001841">
    <property type="entry name" value="Znf_RING"/>
</dbReference>
<sequence length="611" mass="67533">MDSMIDTSFSNELIRFGTFVGWPGSDIHCKSVKPSAIDLAKTGFYFTGSSDEVCCFACGLVVKDWERHHDPIVVHATRSPRCPMVLGRDHSNSPVIVPEDAERLAILSMLQQASQRVLTAVSGSYTSSSLLANTLTVLYGETMMRARPPQMVAPSACSLTSSPRQSPSTVRQNSRDPPSSPGGGGRMQASRPAATASSDSPQRRSSASDSESTAVSPRRPQFQRTRSYAMDSRPSSNSETIANRQNSNPSTDHVEYQESEEARLATFNSWPGIRGATAREFAQAGFIFYGAPDRVQCVFCNGLLRNWNDNDRPIEEHRKHFPTCSFVTECLSAITVAQPRHTNYRTLESREKSFLNWSRRTQTPVPEALASAGFFYVGHGDNVKCFFCDGGLRNWEPNDDPWREHARWFPKCDYVRQIKGPAYIEAVLGETNLTEYQTASVDNTDVKNVAGLAAPRDMDPREVTARLDSEIVKAVLKMDVPKDLVRKAIRKRLAEDSDDFSSAEALLEAVFNLDPNEPSLQDPAEGHGLDGLLGSSSPPSDSSNAQESLRLMEENRLLKEQKQCKICMDEEVCMAFLPCGHLVCCATCAPALDSCPICRGKIKRTVRTYMA</sequence>
<dbReference type="PANTHER" id="PTHR10044">
    <property type="entry name" value="INHIBITOR OF APOPTOSIS"/>
    <property type="match status" value="1"/>
</dbReference>
<dbReference type="SMART" id="SM00238">
    <property type="entry name" value="BIR"/>
    <property type="match status" value="3"/>
</dbReference>
<dbReference type="InterPro" id="IPR013083">
    <property type="entry name" value="Znf_RING/FYVE/PHD"/>
</dbReference>
<keyword evidence="2 4" id="KW-0863">Zinc-finger</keyword>
<name>A0ABM1W1P0_APLCA</name>
<keyword evidence="3" id="KW-0862">Zinc</keyword>
<evidence type="ECO:0000313" key="7">
    <source>
        <dbReference type="Proteomes" id="UP000694888"/>
    </source>
</evidence>
<reference evidence="8 9" key="1">
    <citation type="submission" date="2025-05" db="UniProtKB">
        <authorList>
            <consortium name="RefSeq"/>
        </authorList>
    </citation>
    <scope>IDENTIFICATION</scope>
</reference>
<keyword evidence="7" id="KW-1185">Reference proteome</keyword>
<evidence type="ECO:0000256" key="1">
    <source>
        <dbReference type="ARBA" id="ARBA00006672"/>
    </source>
</evidence>
<feature type="domain" description="RING-type" evidence="6">
    <location>
        <begin position="564"/>
        <end position="599"/>
    </location>
</feature>
<feature type="compositionally biased region" description="Polar residues" evidence="5">
    <location>
        <begin position="157"/>
        <end position="176"/>
    </location>
</feature>
<evidence type="ECO:0000256" key="3">
    <source>
        <dbReference type="ARBA" id="ARBA00022833"/>
    </source>
</evidence>
<dbReference type="PROSITE" id="PS01282">
    <property type="entry name" value="BIR_REPEAT_1"/>
    <property type="match status" value="2"/>
</dbReference>
<dbReference type="PROSITE" id="PS50089">
    <property type="entry name" value="ZF_RING_2"/>
    <property type="match status" value="1"/>
</dbReference>
<feature type="compositionally biased region" description="Low complexity" evidence="5">
    <location>
        <begin position="195"/>
        <end position="217"/>
    </location>
</feature>
<feature type="region of interest" description="Disordered" evidence="5">
    <location>
        <begin position="152"/>
        <end position="257"/>
    </location>
</feature>
<dbReference type="GeneID" id="101853352"/>
<proteinExistence type="inferred from homology"/>
<keyword evidence="2 4" id="KW-0479">Metal-binding</keyword>
<dbReference type="InterPro" id="IPR001370">
    <property type="entry name" value="BIR_rpt"/>
</dbReference>
<feature type="compositionally biased region" description="Low complexity" evidence="5">
    <location>
        <begin position="530"/>
        <end position="543"/>
    </location>
</feature>
<dbReference type="PROSITE" id="PS50143">
    <property type="entry name" value="BIR_REPEAT_2"/>
    <property type="match status" value="3"/>
</dbReference>
<feature type="region of interest" description="Disordered" evidence="5">
    <location>
        <begin position="517"/>
        <end position="547"/>
    </location>
</feature>